<dbReference type="Pfam" id="PF00881">
    <property type="entry name" value="Nitroreductase"/>
    <property type="match status" value="1"/>
</dbReference>
<keyword evidence="2" id="KW-0288">FMN</keyword>
<dbReference type="InterPro" id="IPR050627">
    <property type="entry name" value="Nitroreductase/BluB"/>
</dbReference>
<dbReference type="RefSeq" id="WP_066443810.1">
    <property type="nucleotide sequence ID" value="NZ_JANKBF010000001.1"/>
</dbReference>
<dbReference type="PANTHER" id="PTHR23026">
    <property type="entry name" value="NADPH NITROREDUCTASE"/>
    <property type="match status" value="1"/>
</dbReference>
<keyword evidence="3" id="KW-0560">Oxidoreductase</keyword>
<evidence type="ECO:0000259" key="4">
    <source>
        <dbReference type="Pfam" id="PF00881"/>
    </source>
</evidence>
<dbReference type="AlphaFoldDB" id="A0A4R3YJN5"/>
<evidence type="ECO:0000256" key="1">
    <source>
        <dbReference type="ARBA" id="ARBA00022630"/>
    </source>
</evidence>
<organism evidence="5 6">
    <name type="scientific">Longibaculum muris</name>
    <dbReference type="NCBI Taxonomy" id="1796628"/>
    <lineage>
        <taxon>Bacteria</taxon>
        <taxon>Bacillati</taxon>
        <taxon>Bacillota</taxon>
        <taxon>Erysipelotrichia</taxon>
        <taxon>Erysipelotrichales</taxon>
        <taxon>Coprobacillaceae</taxon>
        <taxon>Longibaculum</taxon>
    </lineage>
</organism>
<dbReference type="EMBL" id="SMCQ01000025">
    <property type="protein sequence ID" value="TCV92915.1"/>
    <property type="molecule type" value="Genomic_DNA"/>
</dbReference>
<dbReference type="PANTHER" id="PTHR23026:SF90">
    <property type="entry name" value="IODOTYROSINE DEIODINASE 1"/>
    <property type="match status" value="1"/>
</dbReference>
<evidence type="ECO:0000256" key="2">
    <source>
        <dbReference type="ARBA" id="ARBA00022643"/>
    </source>
</evidence>
<gene>
    <name evidence="5" type="ORF">EDD60_1253</name>
</gene>
<keyword evidence="1" id="KW-0285">Flavoprotein</keyword>
<dbReference type="Gene3D" id="3.40.109.10">
    <property type="entry name" value="NADH Oxidase"/>
    <property type="match status" value="1"/>
</dbReference>
<name>A0A4R3YJN5_9FIRM</name>
<dbReference type="InterPro" id="IPR000415">
    <property type="entry name" value="Nitroreductase-like"/>
</dbReference>
<protein>
    <submittedName>
        <fullName evidence="5">Nitroreductase</fullName>
    </submittedName>
</protein>
<accession>A0A4R3YJN5</accession>
<dbReference type="GO" id="GO:0016491">
    <property type="term" value="F:oxidoreductase activity"/>
    <property type="evidence" value="ECO:0007669"/>
    <property type="project" value="UniProtKB-KW"/>
</dbReference>
<dbReference type="Proteomes" id="UP000295515">
    <property type="component" value="Unassembled WGS sequence"/>
</dbReference>
<evidence type="ECO:0000256" key="3">
    <source>
        <dbReference type="ARBA" id="ARBA00023002"/>
    </source>
</evidence>
<evidence type="ECO:0000313" key="6">
    <source>
        <dbReference type="Proteomes" id="UP000295515"/>
    </source>
</evidence>
<keyword evidence="6" id="KW-1185">Reference proteome</keyword>
<evidence type="ECO:0000313" key="5">
    <source>
        <dbReference type="EMBL" id="TCV92915.1"/>
    </source>
</evidence>
<dbReference type="GeneID" id="98916413"/>
<dbReference type="SUPFAM" id="SSF55469">
    <property type="entry name" value="FMN-dependent nitroreductase-like"/>
    <property type="match status" value="1"/>
</dbReference>
<dbReference type="InterPro" id="IPR029479">
    <property type="entry name" value="Nitroreductase"/>
</dbReference>
<reference evidence="5 6" key="1">
    <citation type="submission" date="2019-03" db="EMBL/GenBank/DDBJ databases">
        <title>Genomic Encyclopedia of Type Strains, Phase IV (KMG-IV): sequencing the most valuable type-strain genomes for metagenomic binning, comparative biology and taxonomic classification.</title>
        <authorList>
            <person name="Goeker M."/>
        </authorList>
    </citation>
    <scope>NUCLEOTIDE SEQUENCE [LARGE SCALE GENOMIC DNA]</scope>
    <source>
        <strain evidence="5 6">DSM 29487</strain>
    </source>
</reference>
<proteinExistence type="predicted"/>
<comment type="caution">
    <text evidence="5">The sequence shown here is derived from an EMBL/GenBank/DDBJ whole genome shotgun (WGS) entry which is preliminary data.</text>
</comment>
<feature type="domain" description="Nitroreductase" evidence="4">
    <location>
        <begin position="8"/>
        <end position="179"/>
    </location>
</feature>
<sequence length="203" mass="23705">MEFIDVVNKRKTSRVFLDKDVDFDLIKEIIEAGIKAPTWDHNRNWQFIILRTKEEKEHAFGYAKWIADHFDTGKYENKRLTLGQKMYAYAMPKQYTMLVDCPYVIVPVFKWKKLNAEYVSKLNPFSSIWCVIENIFLAATNVGLGCSMRIPLNKEHDIVREKLGVPEGYILPVFIGVGYPDPNEVVLEQYAPKVEEKIHMGKW</sequence>